<protein>
    <recommendedName>
        <fullName evidence="4">Trehalose 6-phosphate phosphatase</fullName>
        <ecNumber evidence="4">3.1.3.12</ecNumber>
    </recommendedName>
</protein>
<comment type="function">
    <text evidence="4">Removes the phosphate from trehalose 6-phosphate to produce free trehalose.</text>
</comment>
<evidence type="ECO:0000313" key="6">
    <source>
        <dbReference type="Proteomes" id="UP000019522"/>
    </source>
</evidence>
<dbReference type="PANTHER" id="PTHR43768">
    <property type="entry name" value="TREHALOSE 6-PHOSPHATE PHOSPHATASE"/>
    <property type="match status" value="1"/>
</dbReference>
<comment type="cofactor">
    <cofactor evidence="4">
        <name>Mg(2+)</name>
        <dbReference type="ChEBI" id="CHEBI:18420"/>
    </cofactor>
</comment>
<dbReference type="OrthoDB" id="9814913at2"/>
<reference evidence="5 6" key="2">
    <citation type="submission" date="2014-03" db="EMBL/GenBank/DDBJ databases">
        <authorList>
            <person name="Baltrus D."/>
            <person name="Dougherty K."/>
        </authorList>
    </citation>
    <scope>NUCLEOTIDE SEQUENCE</scope>
    <source>
        <strain evidence="5 6">28a24</strain>
    </source>
</reference>
<keyword evidence="4" id="KW-0479">Metal-binding</keyword>
<dbReference type="InterPro" id="IPR023214">
    <property type="entry name" value="HAD_sf"/>
</dbReference>
<dbReference type="Proteomes" id="UP000019522">
    <property type="component" value="Chromosome"/>
</dbReference>
<comment type="pathway">
    <text evidence="1 4">Glycan biosynthesis; trehalose biosynthesis.</text>
</comment>
<dbReference type="GO" id="GO:0005992">
    <property type="term" value="P:trehalose biosynthetic process"/>
    <property type="evidence" value="ECO:0007669"/>
    <property type="project" value="UniProtKB-UniPathway"/>
</dbReference>
<keyword evidence="3 4" id="KW-0378">Hydrolase</keyword>
<evidence type="ECO:0000313" key="5">
    <source>
        <dbReference type="EMBL" id="AHL76627.1"/>
    </source>
</evidence>
<evidence type="ECO:0000256" key="2">
    <source>
        <dbReference type="ARBA" id="ARBA00008770"/>
    </source>
</evidence>
<dbReference type="Pfam" id="PF02358">
    <property type="entry name" value="Trehalose_PPase"/>
    <property type="match status" value="1"/>
</dbReference>
<dbReference type="KEGG" id="pstt:CH92_16590"/>
<dbReference type="InterPro" id="IPR006379">
    <property type="entry name" value="HAD-SF_hydro_IIB"/>
</dbReference>
<dbReference type="GO" id="GO:0000287">
    <property type="term" value="F:magnesium ion binding"/>
    <property type="evidence" value="ECO:0007669"/>
    <property type="project" value="UniProtKB-ARBA"/>
</dbReference>
<proteinExistence type="inferred from homology"/>
<dbReference type="EC" id="3.1.3.12" evidence="4"/>
<dbReference type="AlphaFoldDB" id="W8RDS5"/>
<evidence type="ECO:0000256" key="1">
    <source>
        <dbReference type="ARBA" id="ARBA00005199"/>
    </source>
</evidence>
<dbReference type="NCBIfam" id="TIGR00685">
    <property type="entry name" value="T6PP"/>
    <property type="match status" value="1"/>
</dbReference>
<dbReference type="CDD" id="cd01627">
    <property type="entry name" value="HAD_TPP"/>
    <property type="match status" value="1"/>
</dbReference>
<sequence>MNKPNDRPGLEVRRCAFFFDVDGTLAEIQPRPELVTIPPRSLVALEHLHLSEIPLAVISGRPLSQLDDLLSPLRLPAAGVHGAERRTAEGEMCKLALDNDVFEAIQRELAHACAQHPGLSLENKTIAFALHFRLAPELEGTARALAEEFVERYGDVLTLQPGKCVFELKPRGASKGEVIRTFMQEAPFKGRTPVFIGDDLTDEAGFQVVNELGGLSIKVGTGPTEATQRLDSVEAVGAWLERLLDALSEQPDKPIKPD</sequence>
<evidence type="ECO:0000256" key="4">
    <source>
        <dbReference type="RuleBase" id="RU361117"/>
    </source>
</evidence>
<gene>
    <name evidence="5" type="ORF">CH92_16590</name>
</gene>
<dbReference type="UniPathway" id="UPA00299"/>
<dbReference type="PANTHER" id="PTHR43768:SF3">
    <property type="entry name" value="TREHALOSE 6-PHOSPHATE PHOSPHATASE"/>
    <property type="match status" value="1"/>
</dbReference>
<dbReference type="PATRIC" id="fig|316.77.peg.3323"/>
<dbReference type="InterPro" id="IPR044651">
    <property type="entry name" value="OTSB-like"/>
</dbReference>
<dbReference type="NCBIfam" id="TIGR01484">
    <property type="entry name" value="HAD-SF-IIB"/>
    <property type="match status" value="1"/>
</dbReference>
<dbReference type="Gene3D" id="3.40.50.1000">
    <property type="entry name" value="HAD superfamily/HAD-like"/>
    <property type="match status" value="1"/>
</dbReference>
<dbReference type="InterPro" id="IPR036412">
    <property type="entry name" value="HAD-like_sf"/>
</dbReference>
<dbReference type="Gene3D" id="3.30.70.1020">
    <property type="entry name" value="Trehalose-6-phosphate phosphatase related protein, domain 2"/>
    <property type="match status" value="1"/>
</dbReference>
<dbReference type="SUPFAM" id="SSF56784">
    <property type="entry name" value="HAD-like"/>
    <property type="match status" value="1"/>
</dbReference>
<dbReference type="EMBL" id="CP007441">
    <property type="protein sequence ID" value="AHL76627.1"/>
    <property type="molecule type" value="Genomic_DNA"/>
</dbReference>
<comment type="similarity">
    <text evidence="2 4">Belongs to the trehalose phosphatase family.</text>
</comment>
<name>W8RDS5_STUST</name>
<reference evidence="6" key="1">
    <citation type="journal article" date="2014" name="Genome Announc.">
        <title>Complete Genome Sequence of the Highly Transformable Pseudomonas stutzeri Strain 28a24.</title>
        <authorList>
            <person name="Smith B.A."/>
            <person name="Dougherty K.M."/>
            <person name="Baltrus D.A."/>
        </authorList>
    </citation>
    <scope>NUCLEOTIDE SEQUENCE [LARGE SCALE GENOMIC DNA]</scope>
    <source>
        <strain evidence="6">28a24</strain>
    </source>
</reference>
<dbReference type="RefSeq" id="WP_025242828.1">
    <property type="nucleotide sequence ID" value="NZ_CP007441.1"/>
</dbReference>
<dbReference type="InterPro" id="IPR003337">
    <property type="entry name" value="Trehalose_PPase"/>
</dbReference>
<dbReference type="GO" id="GO:0004805">
    <property type="term" value="F:trehalose-phosphatase activity"/>
    <property type="evidence" value="ECO:0007669"/>
    <property type="project" value="UniProtKB-EC"/>
</dbReference>
<keyword evidence="4" id="KW-0460">Magnesium</keyword>
<evidence type="ECO:0000256" key="3">
    <source>
        <dbReference type="ARBA" id="ARBA00022801"/>
    </source>
</evidence>
<accession>W8RDS5</accession>
<organism evidence="5 6">
    <name type="scientific">Stutzerimonas stutzeri</name>
    <name type="common">Pseudomonas stutzeri</name>
    <dbReference type="NCBI Taxonomy" id="316"/>
    <lineage>
        <taxon>Bacteria</taxon>
        <taxon>Pseudomonadati</taxon>
        <taxon>Pseudomonadota</taxon>
        <taxon>Gammaproteobacteria</taxon>
        <taxon>Pseudomonadales</taxon>
        <taxon>Pseudomonadaceae</taxon>
        <taxon>Stutzerimonas</taxon>
    </lineage>
</organism>
<comment type="catalytic activity">
    <reaction evidence="4">
        <text>alpha,alpha-trehalose 6-phosphate + H2O = alpha,alpha-trehalose + phosphate</text>
        <dbReference type="Rhea" id="RHEA:23420"/>
        <dbReference type="ChEBI" id="CHEBI:15377"/>
        <dbReference type="ChEBI" id="CHEBI:16551"/>
        <dbReference type="ChEBI" id="CHEBI:43474"/>
        <dbReference type="ChEBI" id="CHEBI:58429"/>
        <dbReference type="EC" id="3.1.3.12"/>
    </reaction>
</comment>